<evidence type="ECO:0000313" key="6">
    <source>
        <dbReference type="Proteomes" id="UP000263642"/>
    </source>
</evidence>
<dbReference type="EMBL" id="DQAY01000181">
    <property type="protein sequence ID" value="HCO26864.1"/>
    <property type="molecule type" value="Genomic_DNA"/>
</dbReference>
<keyword evidence="4" id="KW-1133">Transmembrane helix</keyword>
<keyword evidence="4" id="KW-0472">Membrane</keyword>
<gene>
    <name evidence="5" type="ORF">DIT97_29075</name>
</gene>
<dbReference type="PANTHER" id="PTHR24171">
    <property type="entry name" value="ANKYRIN REPEAT DOMAIN-CONTAINING PROTEIN 39-RELATED"/>
    <property type="match status" value="1"/>
</dbReference>
<dbReference type="Gene3D" id="1.25.40.20">
    <property type="entry name" value="Ankyrin repeat-containing domain"/>
    <property type="match status" value="1"/>
</dbReference>
<feature type="transmembrane region" description="Helical" evidence="4">
    <location>
        <begin position="7"/>
        <end position="26"/>
    </location>
</feature>
<dbReference type="SUPFAM" id="SSF48403">
    <property type="entry name" value="Ankyrin repeat"/>
    <property type="match status" value="1"/>
</dbReference>
<keyword evidence="4" id="KW-0812">Transmembrane</keyword>
<organism evidence="5 6">
    <name type="scientific">Gimesia maris</name>
    <dbReference type="NCBI Taxonomy" id="122"/>
    <lineage>
        <taxon>Bacteria</taxon>
        <taxon>Pseudomonadati</taxon>
        <taxon>Planctomycetota</taxon>
        <taxon>Planctomycetia</taxon>
        <taxon>Planctomycetales</taxon>
        <taxon>Planctomycetaceae</taxon>
        <taxon>Gimesia</taxon>
    </lineage>
</organism>
<dbReference type="InterPro" id="IPR036770">
    <property type="entry name" value="Ankyrin_rpt-contain_sf"/>
</dbReference>
<dbReference type="Proteomes" id="UP000263642">
    <property type="component" value="Unassembled WGS sequence"/>
</dbReference>
<reference evidence="5 6" key="1">
    <citation type="journal article" date="2018" name="Nat. Biotechnol.">
        <title>A standardized bacterial taxonomy based on genome phylogeny substantially revises the tree of life.</title>
        <authorList>
            <person name="Parks D.H."/>
            <person name="Chuvochina M."/>
            <person name="Waite D.W."/>
            <person name="Rinke C."/>
            <person name="Skarshewski A."/>
            <person name="Chaumeil P.A."/>
            <person name="Hugenholtz P."/>
        </authorList>
    </citation>
    <scope>NUCLEOTIDE SEQUENCE [LARGE SCALE GENOMIC DNA]</scope>
    <source>
        <strain evidence="5">UBA9375</strain>
    </source>
</reference>
<evidence type="ECO:0000256" key="3">
    <source>
        <dbReference type="PROSITE-ProRule" id="PRU00023"/>
    </source>
</evidence>
<dbReference type="InterPro" id="IPR002110">
    <property type="entry name" value="Ankyrin_rpt"/>
</dbReference>
<name>A0A3D3RDE7_9PLAN</name>
<dbReference type="Gene3D" id="2.120.10.80">
    <property type="entry name" value="Kelch-type beta propeller"/>
    <property type="match status" value="1"/>
</dbReference>
<dbReference type="PROSITE" id="PS50297">
    <property type="entry name" value="ANK_REP_REGION"/>
    <property type="match status" value="1"/>
</dbReference>
<dbReference type="SMART" id="SM00248">
    <property type="entry name" value="ANK"/>
    <property type="match status" value="2"/>
</dbReference>
<dbReference type="AlphaFoldDB" id="A0A3D3RDE7"/>
<dbReference type="Pfam" id="PF13857">
    <property type="entry name" value="Ank_5"/>
    <property type="match status" value="1"/>
</dbReference>
<feature type="repeat" description="ANK" evidence="3">
    <location>
        <begin position="79"/>
        <end position="111"/>
    </location>
</feature>
<keyword evidence="2 3" id="KW-0040">ANK repeat</keyword>
<dbReference type="SUPFAM" id="SSF117281">
    <property type="entry name" value="Kelch motif"/>
    <property type="match status" value="1"/>
</dbReference>
<protein>
    <submittedName>
        <fullName evidence="5">Uncharacterized protein</fullName>
    </submittedName>
</protein>
<comment type="caution">
    <text evidence="5">The sequence shown here is derived from an EMBL/GenBank/DDBJ whole genome shotgun (WGS) entry which is preliminary data.</text>
</comment>
<keyword evidence="1" id="KW-0677">Repeat</keyword>
<evidence type="ECO:0000256" key="4">
    <source>
        <dbReference type="SAM" id="Phobius"/>
    </source>
</evidence>
<sequence length="466" mass="52663">MLYLQIIFLRTGIIWFVSFLLLSLVGCGKGNEEAHMDQKSKREVKPEIKRFHQVVKAGTLAELQQRLESGIDVNAAGENGMNALMIALEAKDLEKMQLLLARGADPELTDDHNATALDYAVSEDFAAGVQELLARGVNRGYHPKYPLKKIDFGEDTFDFIKINMPEELKGEMSEEEWLESFEETKALMAEMGQNPTVEPAIVGVYSVEVLKLFLDAGDDLSLASPEMKRLLLKLDDQAMFQATPAEYLKYKSPRFGTANPERMDNPFWSDMIQIGGNAYQAREHFQDGTAFENPGVVWCADRFGSSLTPVKEGRYVQVGGEHEDYYDPDFYIYNDVVIYDGKGSFQILGYPKDVFPPTDFHTATLVEDTIYLIGGAGYPEQRKPGFTPVYRLHTDSWKIEAVKTSGEMPGWISNHRARYEPTKNTIRVEAGKLSILNEDEELDLVTNQSEYELDLSTLVWRKLKSD</sequence>
<evidence type="ECO:0000256" key="2">
    <source>
        <dbReference type="ARBA" id="ARBA00023043"/>
    </source>
</evidence>
<proteinExistence type="predicted"/>
<dbReference type="InterPro" id="IPR015915">
    <property type="entry name" value="Kelch-typ_b-propeller"/>
</dbReference>
<evidence type="ECO:0000313" key="5">
    <source>
        <dbReference type="EMBL" id="HCO26864.1"/>
    </source>
</evidence>
<accession>A0A3D3RDE7</accession>
<evidence type="ECO:0000256" key="1">
    <source>
        <dbReference type="ARBA" id="ARBA00022737"/>
    </source>
</evidence>
<dbReference type="PROSITE" id="PS50088">
    <property type="entry name" value="ANK_REPEAT"/>
    <property type="match status" value="1"/>
</dbReference>